<dbReference type="PANTHER" id="PTHR38248">
    <property type="entry name" value="FUNK1 6"/>
    <property type="match status" value="1"/>
</dbReference>
<gene>
    <name evidence="3" type="ORF">PHLCEN_2v5663</name>
</gene>
<dbReference type="InterPro" id="IPR011009">
    <property type="entry name" value="Kinase-like_dom_sf"/>
</dbReference>
<name>A0A2R6P285_9APHY</name>
<dbReference type="SUPFAM" id="SSF56112">
    <property type="entry name" value="Protein kinase-like (PK-like)"/>
    <property type="match status" value="1"/>
</dbReference>
<protein>
    <recommendedName>
        <fullName evidence="2">Fungal-type protein kinase domain-containing protein</fullName>
    </recommendedName>
</protein>
<sequence>MPQVGHSEIHNHGDPKGMRIHKNHKHLCIETAGSFVGPVFAKDFMKSFMNIPGRRRKIPRADFSNVLRGTSNVNMYDSLILAIKKSKICPRMVFRKLSDITQEDSVLRPDLAGFNAEDGEPGDNAKVWSSMQLCIDNCTEDAFDVARDPNDREGLRVSQEDNTKFLGQMIHYTREQMSHQHRVFMFSLHIVHDCARIIRWDRMGAIVTEAFNFVLHPQILSEFLFRFSLLGHEGRGFDPTAELAGPDESQEFTKAVVEYLDSFGERKPPHFDSTLDASYSTYKLHIIDSGSGVRSSFIVRRPFSETPLPCGRATQGYIAWDIGRRNLVFLKDTWRPVDPESSSLSEKEAYGILGEHNVPYVPTVLMAEDVLSSPGEPQWTVTQEYREISFGSRCAQLRPHVHHRIVQELALPLVMMRRSKQLVQAIRNTLVAIQGAYRDAKLLHRDISMGNIMLDSNMDGFLNDWDRAIRLPVSEERHSTRTGTWRFLSIEQLRPKNKPHEIHDDLESCFWVFLYAALRHFRHQPVAFNMSIFDQICNRVDLKSGMTQFFGGGWKRAALTMGDIERLEFDCGPLNEALHHVSSIFEELYRSEIGSTLENDFGMSVRAAHAKCRAEMEDPSPLIKLLDAVLDRDDWPQEDEAISDMYPPPKVPSCDDEENSYFTQNSPPCVNHDHSLPPEVIGHDGQRLSDLHPVTAPDHPDDAKRNATPPQPQPSSPQAQRSNNAEAEHPRMLTSFPHCSGTKKRVRDSLAMGTGCTADKQKAKRPRTARERGPKESNTMRL</sequence>
<dbReference type="InterPro" id="IPR040976">
    <property type="entry name" value="Pkinase_fungal"/>
</dbReference>
<dbReference type="Pfam" id="PF17667">
    <property type="entry name" value="Pkinase_fungal"/>
    <property type="match status" value="1"/>
</dbReference>
<dbReference type="OrthoDB" id="3265188at2759"/>
<dbReference type="STRING" id="98765.A0A2R6P285"/>
<evidence type="ECO:0000313" key="3">
    <source>
        <dbReference type="EMBL" id="PSR83656.1"/>
    </source>
</evidence>
<dbReference type="EMBL" id="MLYV02000555">
    <property type="protein sequence ID" value="PSR83656.1"/>
    <property type="molecule type" value="Genomic_DNA"/>
</dbReference>
<feature type="compositionally biased region" description="Basic and acidic residues" evidence="1">
    <location>
        <begin position="671"/>
        <end position="690"/>
    </location>
</feature>
<comment type="caution">
    <text evidence="3">The sequence shown here is derived from an EMBL/GenBank/DDBJ whole genome shotgun (WGS) entry which is preliminary data.</text>
</comment>
<dbReference type="AlphaFoldDB" id="A0A2R6P285"/>
<dbReference type="Proteomes" id="UP000186601">
    <property type="component" value="Unassembled WGS sequence"/>
</dbReference>
<accession>A0A2R6P285</accession>
<evidence type="ECO:0000313" key="4">
    <source>
        <dbReference type="Proteomes" id="UP000186601"/>
    </source>
</evidence>
<feature type="region of interest" description="Disordered" evidence="1">
    <location>
        <begin position="639"/>
        <end position="782"/>
    </location>
</feature>
<dbReference type="PANTHER" id="PTHR38248:SF2">
    <property type="entry name" value="FUNK1 11"/>
    <property type="match status" value="1"/>
</dbReference>
<evidence type="ECO:0000256" key="1">
    <source>
        <dbReference type="SAM" id="MobiDB-lite"/>
    </source>
</evidence>
<proteinExistence type="predicted"/>
<evidence type="ECO:0000259" key="2">
    <source>
        <dbReference type="Pfam" id="PF17667"/>
    </source>
</evidence>
<organism evidence="3 4">
    <name type="scientific">Hermanssonia centrifuga</name>
    <dbReference type="NCBI Taxonomy" id="98765"/>
    <lineage>
        <taxon>Eukaryota</taxon>
        <taxon>Fungi</taxon>
        <taxon>Dikarya</taxon>
        <taxon>Basidiomycota</taxon>
        <taxon>Agaricomycotina</taxon>
        <taxon>Agaricomycetes</taxon>
        <taxon>Polyporales</taxon>
        <taxon>Meruliaceae</taxon>
        <taxon>Hermanssonia</taxon>
    </lineage>
</organism>
<reference evidence="3 4" key="1">
    <citation type="submission" date="2018-02" db="EMBL/GenBank/DDBJ databases">
        <title>Genome sequence of the basidiomycete white-rot fungus Phlebia centrifuga.</title>
        <authorList>
            <person name="Granchi Z."/>
            <person name="Peng M."/>
            <person name="de Vries R.P."/>
            <person name="Hilden K."/>
            <person name="Makela M.R."/>
            <person name="Grigoriev I."/>
            <person name="Riley R."/>
        </authorList>
    </citation>
    <scope>NUCLEOTIDE SEQUENCE [LARGE SCALE GENOMIC DNA]</scope>
    <source>
        <strain evidence="3 4">FBCC195</strain>
    </source>
</reference>
<keyword evidence="4" id="KW-1185">Reference proteome</keyword>
<feature type="domain" description="Fungal-type protein kinase" evidence="2">
    <location>
        <begin position="161"/>
        <end position="515"/>
    </location>
</feature>
<dbReference type="Gene3D" id="1.10.510.10">
    <property type="entry name" value="Transferase(Phosphotransferase) domain 1"/>
    <property type="match status" value="1"/>
</dbReference>